<evidence type="ECO:0000259" key="1">
    <source>
        <dbReference type="PROSITE" id="PS51819"/>
    </source>
</evidence>
<dbReference type="PANTHER" id="PTHR36113:SF3">
    <property type="entry name" value="SLL5075 PROTEIN"/>
    <property type="match status" value="1"/>
</dbReference>
<organism evidence="2 3">
    <name type="scientific">Pseudonocardia eucalypti</name>
    <dbReference type="NCBI Taxonomy" id="648755"/>
    <lineage>
        <taxon>Bacteria</taxon>
        <taxon>Bacillati</taxon>
        <taxon>Actinomycetota</taxon>
        <taxon>Actinomycetes</taxon>
        <taxon>Pseudonocardiales</taxon>
        <taxon>Pseudonocardiaceae</taxon>
        <taxon>Pseudonocardia</taxon>
    </lineage>
</organism>
<comment type="caution">
    <text evidence="2">The sequence shown here is derived from an EMBL/GenBank/DDBJ whole genome shotgun (WGS) entry which is preliminary data.</text>
</comment>
<dbReference type="InterPro" id="IPR004360">
    <property type="entry name" value="Glyas_Fos-R_dOase_dom"/>
</dbReference>
<evidence type="ECO:0000313" key="2">
    <source>
        <dbReference type="EMBL" id="GAA5161306.1"/>
    </source>
</evidence>
<dbReference type="SUPFAM" id="SSF54593">
    <property type="entry name" value="Glyoxalase/Bleomycin resistance protein/Dihydroxybiphenyl dioxygenase"/>
    <property type="match status" value="1"/>
</dbReference>
<keyword evidence="3" id="KW-1185">Reference proteome</keyword>
<feature type="domain" description="VOC" evidence="1">
    <location>
        <begin position="6"/>
        <end position="133"/>
    </location>
</feature>
<dbReference type="InterPro" id="IPR029068">
    <property type="entry name" value="Glyas_Bleomycin-R_OHBP_Dase"/>
</dbReference>
<sequence>MPVTHGFNHVATCTPDLDRLIRFYGEAFDGKVTFEMAATDDHPRMAIIDLGGGAALNVFEVAEDTIIGERRKMGGRGPIDHFGLAVDSHATLEALRERLVAAGAEIGEIQRLGGEWSLFFRDPDGMELEVCAHAVD</sequence>
<protein>
    <recommendedName>
        <fullName evidence="1">VOC domain-containing protein</fullName>
    </recommendedName>
</protein>
<reference evidence="3" key="1">
    <citation type="journal article" date="2019" name="Int. J. Syst. Evol. Microbiol.">
        <title>The Global Catalogue of Microorganisms (GCM) 10K type strain sequencing project: providing services to taxonomists for standard genome sequencing and annotation.</title>
        <authorList>
            <consortium name="The Broad Institute Genomics Platform"/>
            <consortium name="The Broad Institute Genome Sequencing Center for Infectious Disease"/>
            <person name="Wu L."/>
            <person name="Ma J."/>
        </authorList>
    </citation>
    <scope>NUCLEOTIDE SEQUENCE [LARGE SCALE GENOMIC DNA]</scope>
    <source>
        <strain evidence="3">JCM 18303</strain>
    </source>
</reference>
<dbReference type="Proteomes" id="UP001428817">
    <property type="component" value="Unassembled WGS sequence"/>
</dbReference>
<proteinExistence type="predicted"/>
<evidence type="ECO:0000313" key="3">
    <source>
        <dbReference type="Proteomes" id="UP001428817"/>
    </source>
</evidence>
<dbReference type="InterPro" id="IPR051332">
    <property type="entry name" value="Fosfomycin_Res_Enzymes"/>
</dbReference>
<dbReference type="InterPro" id="IPR037523">
    <property type="entry name" value="VOC_core"/>
</dbReference>
<name>A0ABP9QG78_9PSEU</name>
<dbReference type="RefSeq" id="WP_185060039.1">
    <property type="nucleotide sequence ID" value="NZ_BAABJP010000024.1"/>
</dbReference>
<dbReference type="Gene3D" id="3.10.180.10">
    <property type="entry name" value="2,3-Dihydroxybiphenyl 1,2-Dioxygenase, domain 1"/>
    <property type="match status" value="1"/>
</dbReference>
<accession>A0ABP9QG78</accession>
<dbReference type="PROSITE" id="PS51819">
    <property type="entry name" value="VOC"/>
    <property type="match status" value="1"/>
</dbReference>
<dbReference type="PANTHER" id="PTHR36113">
    <property type="entry name" value="LYASE, PUTATIVE-RELATED-RELATED"/>
    <property type="match status" value="1"/>
</dbReference>
<dbReference type="Pfam" id="PF00903">
    <property type="entry name" value="Glyoxalase"/>
    <property type="match status" value="1"/>
</dbReference>
<dbReference type="EMBL" id="BAABJP010000024">
    <property type="protein sequence ID" value="GAA5161306.1"/>
    <property type="molecule type" value="Genomic_DNA"/>
</dbReference>
<gene>
    <name evidence="2" type="ORF">GCM10023321_45330</name>
</gene>